<feature type="region of interest" description="Disordered" evidence="7">
    <location>
        <begin position="1201"/>
        <end position="1245"/>
    </location>
</feature>
<dbReference type="InterPro" id="IPR052455">
    <property type="entry name" value="Tricalbin_domain"/>
</dbReference>
<evidence type="ECO:0000256" key="4">
    <source>
        <dbReference type="ARBA" id="ARBA00023121"/>
    </source>
</evidence>
<dbReference type="GO" id="GO:0008289">
    <property type="term" value="F:lipid binding"/>
    <property type="evidence" value="ECO:0007669"/>
    <property type="project" value="UniProtKB-KW"/>
</dbReference>
<keyword evidence="8" id="KW-1133">Transmembrane helix</keyword>
<keyword evidence="12" id="KW-1185">Reference proteome</keyword>
<dbReference type="Pfam" id="PF25669">
    <property type="entry name" value="SMP_MUG190-like"/>
    <property type="match status" value="1"/>
</dbReference>
<evidence type="ECO:0000313" key="12">
    <source>
        <dbReference type="Proteomes" id="UP000307173"/>
    </source>
</evidence>
<evidence type="ECO:0000256" key="3">
    <source>
        <dbReference type="ARBA" id="ARBA00023055"/>
    </source>
</evidence>
<dbReference type="InterPro" id="IPR037756">
    <property type="entry name" value="C2D_Tricalbin"/>
</dbReference>
<keyword evidence="4" id="KW-0446">Lipid-binding</keyword>
<accession>A0A4T0WWJ7</accession>
<feature type="compositionally biased region" description="Polar residues" evidence="7">
    <location>
        <begin position="1221"/>
        <end position="1245"/>
    </location>
</feature>
<evidence type="ECO:0000259" key="10">
    <source>
        <dbReference type="PROSITE" id="PS51847"/>
    </source>
</evidence>
<comment type="subcellular location">
    <subcellularLocation>
        <location evidence="1">Membrane</location>
    </subcellularLocation>
</comment>
<dbReference type="Pfam" id="PF24920">
    <property type="entry name" value="C2_TCB1"/>
    <property type="match status" value="1"/>
</dbReference>
<dbReference type="STRING" id="52247.A0A4T0WWJ7"/>
<proteinExistence type="predicted"/>
<feature type="transmembrane region" description="Helical" evidence="8">
    <location>
        <begin position="108"/>
        <end position="138"/>
    </location>
</feature>
<comment type="caution">
    <text evidence="11">The sequence shown here is derived from an EMBL/GenBank/DDBJ whole genome shotgun (WGS) entry which is preliminary data.</text>
</comment>
<dbReference type="InterPro" id="IPR056910">
    <property type="entry name" value="TCB1-3_C2"/>
</dbReference>
<dbReference type="PROSITE" id="PS51847">
    <property type="entry name" value="SMP"/>
    <property type="match status" value="1"/>
</dbReference>
<keyword evidence="8" id="KW-0812">Transmembrane</keyword>
<feature type="domain" description="C2" evidence="9">
    <location>
        <begin position="371"/>
        <end position="487"/>
    </location>
</feature>
<keyword evidence="6" id="KW-0175">Coiled coil</keyword>
<dbReference type="GO" id="GO:0061817">
    <property type="term" value="P:endoplasmic reticulum-plasma membrane tethering"/>
    <property type="evidence" value="ECO:0007669"/>
    <property type="project" value="InterPro"/>
</dbReference>
<dbReference type="SMART" id="SM00239">
    <property type="entry name" value="C2"/>
    <property type="match status" value="4"/>
</dbReference>
<evidence type="ECO:0000313" key="11">
    <source>
        <dbReference type="EMBL" id="TID15069.1"/>
    </source>
</evidence>
<dbReference type="InterPro" id="IPR031468">
    <property type="entry name" value="SMP_LBD"/>
</dbReference>
<evidence type="ECO:0000259" key="9">
    <source>
        <dbReference type="PROSITE" id="PS50004"/>
    </source>
</evidence>
<dbReference type="EMBL" id="SELW01000657">
    <property type="protein sequence ID" value="TID15069.1"/>
    <property type="molecule type" value="Genomic_DNA"/>
</dbReference>
<evidence type="ECO:0000256" key="8">
    <source>
        <dbReference type="SAM" id="Phobius"/>
    </source>
</evidence>
<dbReference type="Proteomes" id="UP000307173">
    <property type="component" value="Unassembled WGS sequence"/>
</dbReference>
<dbReference type="InterPro" id="IPR000008">
    <property type="entry name" value="C2_dom"/>
</dbReference>
<dbReference type="PANTHER" id="PTHR46980:SF1">
    <property type="entry name" value="TRICALBIN-3"/>
    <property type="match status" value="1"/>
</dbReference>
<sequence>MSELSSDTPVVHTDEKLADKPTISVTAENIDVSTPPSTPPSNHKTTSTYIHNDEFVHGAKYEFDFPWKKIGSFLDNENTVVSNEEIKLNNKTASIINKYIYEKYYADFYWNTCIVVLSCFAAYVLMLIGYGLFGYIFVSICTFAVYRTEFRRFAINIRDDMQRIQSSEALENKLESIDWLNNFLAKFWVIYMPALSDLVITNSNQILLDVSPPPPINKLTLDEFTLGTKAPKIESIKSFTKLGKNVYQMDWNVNFTPNDISDMTQNELRNKIDPKIALGIRIGKGFVGVSLPVLVEDMTFVGNMRVKVVIGDLFPHIDIVSVCFMEPPTIDYALKPVGGNTLGIDVMSVIPGLSSFVKNLINSNLAPLMYYPNTIDVNPNDFIQKPSAIGCLAVKIRGAQYISSKNINPYIQYGVEGDFKFQYKTDIKFQTVTPIFNEVQFILNNNINSKLKLELFELKSSGQSKSLCEASFELQDLLQDPVMDFVETKLIKQNKNLGKVVYDLKWYPVVQPETLGDGLIINQFDSEIGILNLNILTALELDTSSSMIGKLSTYIELYLDNKLIEKSRIIKGNNNPEYNFQFESLVLHKSVSILKIVIKDISSFEETAIATYEAKLLDVLYLEPNDVKHDSKDQHKKASQIIRNFTTGKGKIKFTSEWKPLGPITEIEEQLNDISFVPPMGVFKIGVKQCRNLMQLEDLGKLNTFITISTHNKVKGITTIVWNDKNPVYDDEFFVSIYSKNQKITVSCYDTDQRGNDEKLVGQTIIDVNEFFANEETNKLIDITRQLKKNGKKTGEIDVSLTYYPLIKLFSHQEVIQINEKASDKDLINNDLDELEEQAKFLEDYKKHPDDYEWVDVLDENGLNKMLELNDDKVIMSLDDLLKFNSGVLGINLIDGTLESKNGYVEFFIDDHSYPDFISRKVKNHKVNATSGDCFIRDLRNSILNIRITKTISPKYQSDILYETVDSFNVIELLKNGYDKPVELKLDDNKLSVVFEFVPTVDNSSNLFDSVENTGLLKICVKSASDLLIADRGGKSDPFVVGHLNNKQVFKTKIKKKTLNPIWDETFSIPVKSRKKDKLILEAIDWDMTGDNDPLGNVIIDLSQIEPNKPIKDDFRLSTQGSINLELLFTPGYLKPNSAELASHEEPSPFGYRPTISDFTSGAAIVTNHIGATSEIVNDVTGIATGAADTFKKFVPHNKNESSGHFTLKPPTFGHRKKSSIDSTNTFGGSSQFSHRTSSDMTSVRTNAFNGTGAIPGRVTLVEFFPEVDFSEPLSFKVALQSGNGSLKTLYKTKKYKVEDGEIKIAESFTFKCDASTKIVFSLKNVHHFGKSEEVGSGMILLQDAAGKKENLQVPIIGKVTGTLVVNFNYA</sequence>
<feature type="domain" description="C2" evidence="9">
    <location>
        <begin position="511"/>
        <end position="629"/>
    </location>
</feature>
<keyword evidence="3" id="KW-0445">Lipid transport</keyword>
<dbReference type="OrthoDB" id="1029639at2759"/>
<evidence type="ECO:0000256" key="2">
    <source>
        <dbReference type="ARBA" id="ARBA00022448"/>
    </source>
</evidence>
<dbReference type="PANTHER" id="PTHR46980">
    <property type="entry name" value="TRICALBIN-1-RELATED"/>
    <property type="match status" value="1"/>
</dbReference>
<keyword evidence="2" id="KW-0813">Transport</keyword>
<evidence type="ECO:0000256" key="1">
    <source>
        <dbReference type="ARBA" id="ARBA00004370"/>
    </source>
</evidence>
<feature type="coiled-coil region" evidence="6">
    <location>
        <begin position="818"/>
        <end position="845"/>
    </location>
</feature>
<dbReference type="GO" id="GO:0016020">
    <property type="term" value="C:membrane"/>
    <property type="evidence" value="ECO:0007669"/>
    <property type="project" value="UniProtKB-SubCell"/>
</dbReference>
<evidence type="ECO:0000256" key="7">
    <source>
        <dbReference type="SAM" id="MobiDB-lite"/>
    </source>
</evidence>
<keyword evidence="5 8" id="KW-0472">Membrane</keyword>
<reference evidence="11 12" key="1">
    <citation type="journal article" date="2019" name="Front. Genet.">
        <title>Whole-Genome Sequencing of the Opportunistic Yeast Pathogen Candida inconspicua Uncovers Its Hybrid Origin.</title>
        <authorList>
            <person name="Mixao V."/>
            <person name="Hansen A.P."/>
            <person name="Saus E."/>
            <person name="Boekhout T."/>
            <person name="Lass-Florl C."/>
            <person name="Gabaldon T."/>
        </authorList>
    </citation>
    <scope>NUCLEOTIDE SEQUENCE [LARGE SCALE GENOMIC DNA]</scope>
    <source>
        <strain evidence="11 12">CBS 180</strain>
    </source>
</reference>
<evidence type="ECO:0000256" key="5">
    <source>
        <dbReference type="ARBA" id="ARBA00023136"/>
    </source>
</evidence>
<dbReference type="InterPro" id="IPR035892">
    <property type="entry name" value="C2_domain_sf"/>
</dbReference>
<evidence type="ECO:0000256" key="6">
    <source>
        <dbReference type="SAM" id="Coils"/>
    </source>
</evidence>
<dbReference type="Pfam" id="PF00168">
    <property type="entry name" value="C2"/>
    <property type="match status" value="4"/>
</dbReference>
<protein>
    <recommendedName>
        <fullName evidence="13">C2 domain-containing protein</fullName>
    </recommendedName>
</protein>
<feature type="domain" description="SMP-LTD" evidence="10">
    <location>
        <begin position="173"/>
        <end position="380"/>
    </location>
</feature>
<feature type="domain" description="C2" evidence="9">
    <location>
        <begin position="660"/>
        <end position="781"/>
    </location>
</feature>
<evidence type="ECO:0008006" key="13">
    <source>
        <dbReference type="Google" id="ProtNLM"/>
    </source>
</evidence>
<dbReference type="InterPro" id="IPR017147">
    <property type="entry name" value="Tricalbin"/>
</dbReference>
<dbReference type="CDD" id="cd21678">
    <property type="entry name" value="SMP_TCB"/>
    <property type="match status" value="1"/>
</dbReference>
<dbReference type="GO" id="GO:0006869">
    <property type="term" value="P:lipid transport"/>
    <property type="evidence" value="ECO:0007669"/>
    <property type="project" value="UniProtKB-KW"/>
</dbReference>
<organism evidence="11 12">
    <name type="scientific">Pichia inconspicua</name>
    <dbReference type="NCBI Taxonomy" id="52247"/>
    <lineage>
        <taxon>Eukaryota</taxon>
        <taxon>Fungi</taxon>
        <taxon>Dikarya</taxon>
        <taxon>Ascomycota</taxon>
        <taxon>Saccharomycotina</taxon>
        <taxon>Pichiomycetes</taxon>
        <taxon>Pichiales</taxon>
        <taxon>Pichiaceae</taxon>
        <taxon>Pichia</taxon>
    </lineage>
</organism>
<dbReference type="SUPFAM" id="SSF49562">
    <property type="entry name" value="C2 domain (Calcium/lipid-binding domain, CaLB)"/>
    <property type="match status" value="4"/>
</dbReference>
<dbReference type="PROSITE" id="PS50004">
    <property type="entry name" value="C2"/>
    <property type="match status" value="4"/>
</dbReference>
<dbReference type="GO" id="GO:0071944">
    <property type="term" value="C:cell periphery"/>
    <property type="evidence" value="ECO:0007669"/>
    <property type="project" value="UniProtKB-ARBA"/>
</dbReference>
<dbReference type="PIRSF" id="PIRSF037232">
    <property type="entry name" value="Tricalbin"/>
    <property type="match status" value="1"/>
</dbReference>
<dbReference type="CDD" id="cd04040">
    <property type="entry name" value="C2D_Tricalbin-like"/>
    <property type="match status" value="1"/>
</dbReference>
<gene>
    <name evidence="11" type="ORF">CANINC_004741</name>
</gene>
<name>A0A4T0WWJ7_9ASCO</name>
<dbReference type="Gene3D" id="2.60.40.150">
    <property type="entry name" value="C2 domain"/>
    <property type="match status" value="4"/>
</dbReference>
<feature type="domain" description="C2" evidence="9">
    <location>
        <begin position="998"/>
        <end position="1115"/>
    </location>
</feature>